<gene>
    <name evidence="2" type="ORF">KP509_27G064600</name>
</gene>
<dbReference type="AlphaFoldDB" id="A0A8T2RH95"/>
<feature type="signal peptide" evidence="1">
    <location>
        <begin position="1"/>
        <end position="26"/>
    </location>
</feature>
<feature type="chain" id="PRO_5035806654" evidence="1">
    <location>
        <begin position="27"/>
        <end position="136"/>
    </location>
</feature>
<protein>
    <submittedName>
        <fullName evidence="2">Uncharacterized protein</fullName>
    </submittedName>
</protein>
<name>A0A8T2RH95_CERRI</name>
<evidence type="ECO:0000313" key="3">
    <source>
        <dbReference type="Proteomes" id="UP000825935"/>
    </source>
</evidence>
<comment type="caution">
    <text evidence="2">The sequence shown here is derived from an EMBL/GenBank/DDBJ whole genome shotgun (WGS) entry which is preliminary data.</text>
</comment>
<sequence length="136" mass="14458">MASKLLEVCIIACVSLLLASTKLAEADCTVRNDSGKKVIIIHVDVDITIDVNVGASVQLRPSQQTCYFKNADTGDQKGPVTLVDGSTYVCKDGDVAGTVDVYLGVYVLGVLQLVSGLYSRFKPIEPSLAHVLSLTL</sequence>
<organism evidence="2 3">
    <name type="scientific">Ceratopteris richardii</name>
    <name type="common">Triangle waterfern</name>
    <dbReference type="NCBI Taxonomy" id="49495"/>
    <lineage>
        <taxon>Eukaryota</taxon>
        <taxon>Viridiplantae</taxon>
        <taxon>Streptophyta</taxon>
        <taxon>Embryophyta</taxon>
        <taxon>Tracheophyta</taxon>
        <taxon>Polypodiopsida</taxon>
        <taxon>Polypodiidae</taxon>
        <taxon>Polypodiales</taxon>
        <taxon>Pteridineae</taxon>
        <taxon>Pteridaceae</taxon>
        <taxon>Parkerioideae</taxon>
        <taxon>Ceratopteris</taxon>
    </lineage>
</organism>
<accession>A0A8T2RH95</accession>
<keyword evidence="1" id="KW-0732">Signal</keyword>
<evidence type="ECO:0000313" key="2">
    <source>
        <dbReference type="EMBL" id="KAH7295766.1"/>
    </source>
</evidence>
<dbReference type="Proteomes" id="UP000825935">
    <property type="component" value="Chromosome 27"/>
</dbReference>
<reference evidence="2 3" key="1">
    <citation type="submission" date="2021-08" db="EMBL/GenBank/DDBJ databases">
        <title>WGS assembly of Ceratopteris richardii.</title>
        <authorList>
            <person name="Marchant D.B."/>
            <person name="Chen G."/>
            <person name="Jenkins J."/>
            <person name="Shu S."/>
            <person name="Leebens-Mack J."/>
            <person name="Grimwood J."/>
            <person name="Schmutz J."/>
            <person name="Soltis P."/>
            <person name="Soltis D."/>
            <person name="Chen Z.-H."/>
        </authorList>
    </citation>
    <scope>NUCLEOTIDE SEQUENCE [LARGE SCALE GENOMIC DNA]</scope>
    <source>
        <strain evidence="2">Whitten #5841</strain>
        <tissue evidence="2">Leaf</tissue>
    </source>
</reference>
<evidence type="ECO:0000256" key="1">
    <source>
        <dbReference type="SAM" id="SignalP"/>
    </source>
</evidence>
<dbReference type="EMBL" id="CM035432">
    <property type="protein sequence ID" value="KAH7295766.1"/>
    <property type="molecule type" value="Genomic_DNA"/>
</dbReference>
<keyword evidence="3" id="KW-1185">Reference proteome</keyword>
<proteinExistence type="predicted"/>